<comment type="caution">
    <text evidence="1">The sequence shown here is derived from an EMBL/GenBank/DDBJ whole genome shotgun (WGS) entry which is preliminary data.</text>
</comment>
<evidence type="ECO:0000313" key="2">
    <source>
        <dbReference type="Proteomes" id="UP000652761"/>
    </source>
</evidence>
<sequence>MDSLENMDLLLKHGFDLVDHKISEEREDEQRLEFQRISSTDLFKAVHIKDEARMKNKIRAFLKIFEGVYIL</sequence>
<dbReference type="AlphaFoldDB" id="A0A843VVH2"/>
<accession>A0A843VVH2</accession>
<reference evidence="1" key="1">
    <citation type="submission" date="2017-07" db="EMBL/GenBank/DDBJ databases">
        <title>Taro Niue Genome Assembly and Annotation.</title>
        <authorList>
            <person name="Atibalentja N."/>
            <person name="Keating K."/>
            <person name="Fields C.J."/>
        </authorList>
    </citation>
    <scope>NUCLEOTIDE SEQUENCE</scope>
    <source>
        <strain evidence="1">Niue_2</strain>
        <tissue evidence="1">Leaf</tissue>
    </source>
</reference>
<protein>
    <submittedName>
        <fullName evidence="1">Uncharacterized protein</fullName>
    </submittedName>
</protein>
<name>A0A843VVH2_COLES</name>
<gene>
    <name evidence="1" type="ORF">Taro_035795</name>
</gene>
<organism evidence="1 2">
    <name type="scientific">Colocasia esculenta</name>
    <name type="common">Wild taro</name>
    <name type="synonym">Arum esculentum</name>
    <dbReference type="NCBI Taxonomy" id="4460"/>
    <lineage>
        <taxon>Eukaryota</taxon>
        <taxon>Viridiplantae</taxon>
        <taxon>Streptophyta</taxon>
        <taxon>Embryophyta</taxon>
        <taxon>Tracheophyta</taxon>
        <taxon>Spermatophyta</taxon>
        <taxon>Magnoliopsida</taxon>
        <taxon>Liliopsida</taxon>
        <taxon>Araceae</taxon>
        <taxon>Aroideae</taxon>
        <taxon>Colocasieae</taxon>
        <taxon>Colocasia</taxon>
    </lineage>
</organism>
<evidence type="ECO:0000313" key="1">
    <source>
        <dbReference type="EMBL" id="MQM03013.1"/>
    </source>
</evidence>
<dbReference type="EMBL" id="NMUH01002961">
    <property type="protein sequence ID" value="MQM03013.1"/>
    <property type="molecule type" value="Genomic_DNA"/>
</dbReference>
<keyword evidence="2" id="KW-1185">Reference proteome</keyword>
<dbReference type="Proteomes" id="UP000652761">
    <property type="component" value="Unassembled WGS sequence"/>
</dbReference>
<proteinExistence type="predicted"/>